<dbReference type="EMBL" id="AZDV01000005">
    <property type="protein sequence ID" value="KRK95937.1"/>
    <property type="molecule type" value="Genomic_DNA"/>
</dbReference>
<name>A0A0R1LSS5_9LACO</name>
<comment type="caution">
    <text evidence="1">The sequence shown here is derived from an EMBL/GenBank/DDBJ whole genome shotgun (WGS) entry which is preliminary data.</text>
</comment>
<sequence length="160" mass="19286">MSSLLVGAVMTTTTVQAKTYRTNPWTLRHHRYWYSYQQDVNGHWHYSRLHFTKKTVYFADKTKRTGKWHHSHISPQHYFVTKHNGWYNFGYKGTDIINTYVMRAEWKNLDGHRHWTLGSVDFSNNRGGLQVDPPFTTWIYTTYLNSEGWYYDLTHEPNFR</sequence>
<gene>
    <name evidence="1" type="ORF">FD25_GL002398</name>
</gene>
<proteinExistence type="predicted"/>
<accession>A0A0R1LSS5</accession>
<evidence type="ECO:0000313" key="1">
    <source>
        <dbReference type="EMBL" id="KRK95937.1"/>
    </source>
</evidence>
<organism evidence="1 2">
    <name type="scientific">Levilactobacillus acidifarinae DSM 19394 = JCM 15949</name>
    <dbReference type="NCBI Taxonomy" id="1423715"/>
    <lineage>
        <taxon>Bacteria</taxon>
        <taxon>Bacillati</taxon>
        <taxon>Bacillota</taxon>
        <taxon>Bacilli</taxon>
        <taxon>Lactobacillales</taxon>
        <taxon>Lactobacillaceae</taxon>
        <taxon>Levilactobacillus</taxon>
    </lineage>
</organism>
<evidence type="ECO:0000313" key="2">
    <source>
        <dbReference type="Proteomes" id="UP000051955"/>
    </source>
</evidence>
<reference evidence="1 2" key="1">
    <citation type="journal article" date="2015" name="Genome Announc.">
        <title>Expanding the biotechnology potential of lactobacilli through comparative genomics of 213 strains and associated genera.</title>
        <authorList>
            <person name="Sun Z."/>
            <person name="Harris H.M."/>
            <person name="McCann A."/>
            <person name="Guo C."/>
            <person name="Argimon S."/>
            <person name="Zhang W."/>
            <person name="Yang X."/>
            <person name="Jeffery I.B."/>
            <person name="Cooney J.C."/>
            <person name="Kagawa T.F."/>
            <person name="Liu W."/>
            <person name="Song Y."/>
            <person name="Salvetti E."/>
            <person name="Wrobel A."/>
            <person name="Rasinkangas P."/>
            <person name="Parkhill J."/>
            <person name="Rea M.C."/>
            <person name="O'Sullivan O."/>
            <person name="Ritari J."/>
            <person name="Douillard F.P."/>
            <person name="Paul Ross R."/>
            <person name="Yang R."/>
            <person name="Briner A.E."/>
            <person name="Felis G.E."/>
            <person name="de Vos W.M."/>
            <person name="Barrangou R."/>
            <person name="Klaenhammer T.R."/>
            <person name="Caufield P.W."/>
            <person name="Cui Y."/>
            <person name="Zhang H."/>
            <person name="O'Toole P.W."/>
        </authorList>
    </citation>
    <scope>NUCLEOTIDE SEQUENCE [LARGE SCALE GENOMIC DNA]</scope>
    <source>
        <strain evidence="1 2">DSM 19394</strain>
    </source>
</reference>
<dbReference type="Proteomes" id="UP000051955">
    <property type="component" value="Unassembled WGS sequence"/>
</dbReference>
<dbReference type="AlphaFoldDB" id="A0A0R1LSS5"/>
<keyword evidence="2" id="KW-1185">Reference proteome</keyword>
<protein>
    <submittedName>
        <fullName evidence="1">Uncharacterized protein</fullName>
    </submittedName>
</protein>
<dbReference type="PATRIC" id="fig|1423715.3.peg.2475"/>